<reference evidence="4" key="1">
    <citation type="submission" date="2018-05" db="EMBL/GenBank/DDBJ databases">
        <authorList>
            <person name="Lanie J.A."/>
            <person name="Ng W.-L."/>
            <person name="Kazmierczak K.M."/>
            <person name="Andrzejewski T.M."/>
            <person name="Davidsen T.M."/>
            <person name="Wayne K.J."/>
            <person name="Tettelin H."/>
            <person name="Glass J.I."/>
            <person name="Rusch D."/>
            <person name="Podicherti R."/>
            <person name="Tsui H.-C.T."/>
            <person name="Winkler M.E."/>
        </authorList>
    </citation>
    <scope>NUCLEOTIDE SEQUENCE</scope>
</reference>
<dbReference type="PANTHER" id="PTHR43578">
    <property type="entry name" value="NADH-QUINONE OXIDOREDUCTASE SUBUNIT F"/>
    <property type="match status" value="1"/>
</dbReference>
<keyword evidence="2" id="KW-0408">Iron</keyword>
<dbReference type="EMBL" id="UINC01000563">
    <property type="protein sequence ID" value="SUZ57523.1"/>
    <property type="molecule type" value="Genomic_DNA"/>
</dbReference>
<name>A0A381NVK4_9ZZZZ</name>
<dbReference type="GO" id="GO:0051536">
    <property type="term" value="F:iron-sulfur cluster binding"/>
    <property type="evidence" value="ECO:0007669"/>
    <property type="project" value="UniProtKB-KW"/>
</dbReference>
<evidence type="ECO:0000256" key="3">
    <source>
        <dbReference type="ARBA" id="ARBA00023014"/>
    </source>
</evidence>
<proteinExistence type="predicted"/>
<dbReference type="InterPro" id="IPR037225">
    <property type="entry name" value="Nuo51_FMN-bd_sf"/>
</dbReference>
<dbReference type="Gene3D" id="6.10.250.1450">
    <property type="match status" value="1"/>
</dbReference>
<feature type="non-terminal residue" evidence="4">
    <location>
        <position position="147"/>
    </location>
</feature>
<dbReference type="PANTHER" id="PTHR43578:SF3">
    <property type="entry name" value="NADH-QUINONE OXIDOREDUCTASE SUBUNIT F"/>
    <property type="match status" value="1"/>
</dbReference>
<gene>
    <name evidence="4" type="ORF">METZ01_LOCUS10377</name>
</gene>
<protein>
    <recommendedName>
        <fullName evidence="5">NADH-ubiquinone oxidoreductase 51kDa subunit FMN-binding domain-containing protein</fullName>
    </recommendedName>
</protein>
<evidence type="ECO:0000256" key="1">
    <source>
        <dbReference type="ARBA" id="ARBA00022723"/>
    </source>
</evidence>
<accession>A0A381NVK4</accession>
<dbReference type="AlphaFoldDB" id="A0A381NVK4"/>
<dbReference type="GO" id="GO:0046872">
    <property type="term" value="F:metal ion binding"/>
    <property type="evidence" value="ECO:0007669"/>
    <property type="project" value="UniProtKB-KW"/>
</dbReference>
<organism evidence="4">
    <name type="scientific">marine metagenome</name>
    <dbReference type="NCBI Taxonomy" id="408172"/>
    <lineage>
        <taxon>unclassified sequences</taxon>
        <taxon>metagenomes</taxon>
        <taxon>ecological metagenomes</taxon>
    </lineage>
</organism>
<evidence type="ECO:0008006" key="5">
    <source>
        <dbReference type="Google" id="ProtNLM"/>
    </source>
</evidence>
<evidence type="ECO:0000256" key="2">
    <source>
        <dbReference type="ARBA" id="ARBA00023004"/>
    </source>
</evidence>
<sequence length="147" mass="16825">MIAEKITDLAQGHKHISIIRNGSWGAFWLEPFIEIEKNGNRKGTSYLNKKISHLSSIEELFDDFYNSNPFNIMDIDFIKRQTRLVFSRIGLYDPLDLNQYRNSHGYKGLEKSFEIGQQQTINEIKKSGLNGRGGAAFPTAIKMQTVL</sequence>
<keyword evidence="3" id="KW-0411">Iron-sulfur</keyword>
<dbReference type="SUPFAM" id="SSF142019">
    <property type="entry name" value="Nqo1 FMN-binding domain-like"/>
    <property type="match status" value="1"/>
</dbReference>
<keyword evidence="1" id="KW-0479">Metal-binding</keyword>
<evidence type="ECO:0000313" key="4">
    <source>
        <dbReference type="EMBL" id="SUZ57523.1"/>
    </source>
</evidence>